<evidence type="ECO:0000256" key="2">
    <source>
        <dbReference type="ARBA" id="ARBA00008779"/>
    </source>
</evidence>
<dbReference type="SUPFAM" id="SSF53649">
    <property type="entry name" value="Alkaline phosphatase-like"/>
    <property type="match status" value="1"/>
</dbReference>
<dbReference type="AlphaFoldDB" id="A0A1B6CPK4"/>
<evidence type="ECO:0000313" key="6">
    <source>
        <dbReference type="EMBL" id="JAS15406.1"/>
    </source>
</evidence>
<sequence length="511" mass="57805">MSLKGTMQKLSIIFICFITLVTCSKNSKPPNIILILTDDQDLLMGSLSPMKKAQELIGNVGAVFTNAYASTPICCPSRASILSGKYQHNHRTFNNSISGGCNSPDWQENIEPKTFATHLHKSGYRTFYSGKYLNEYGRKTAGGTEHVPPGWDWWMGLVGNSVYYNYTLSVNGTRKEPTDAYLTREIESFAKDFLDSAKYYNNSFLMVLATPAPHAPFTPEPKYTGRYKGIKVPRNPNFNIDVRQDNRHWLVGMPPVPLTSDLIDKVDDIHASRWETLLSVDDLVSTVITKLKDIGQDENTYIVFTSDNGFHLGHYSLPWDKRQLYETDIKVPMLIRGPGIKSKQLIESPVLNIDIAPTILDIAGIEIPDDMDGMSLLPTIKDNGFRPRNFLIEYCGEGNGMAISQECPFKEDINLAECPIEAACKCEDSKNNTYNCLRRIDLPNNNFIYCDFLIEKIREVYDLLNDPYELQNIHHKLTKKSSNEIDQCLHKMMKCAGTSCRSSKALRLVYK</sequence>
<evidence type="ECO:0000256" key="4">
    <source>
        <dbReference type="SAM" id="SignalP"/>
    </source>
</evidence>
<dbReference type="Gene3D" id="3.40.720.10">
    <property type="entry name" value="Alkaline Phosphatase, subunit A"/>
    <property type="match status" value="1"/>
</dbReference>
<dbReference type="EMBL" id="GEDC01021892">
    <property type="protein sequence ID" value="JAS15406.1"/>
    <property type="molecule type" value="Transcribed_RNA"/>
</dbReference>
<gene>
    <name evidence="6" type="ORF">g.1826</name>
</gene>
<comment type="similarity">
    <text evidence="2">Belongs to the sulfatase family.</text>
</comment>
<protein>
    <recommendedName>
        <fullName evidence="5">Sulfatase N-terminal domain-containing protein</fullName>
    </recommendedName>
</protein>
<reference evidence="6" key="1">
    <citation type="submission" date="2015-12" db="EMBL/GenBank/DDBJ databases">
        <title>De novo transcriptome assembly of four potential Pierce s Disease insect vectors from Arizona vineyards.</title>
        <authorList>
            <person name="Tassone E.E."/>
        </authorList>
    </citation>
    <scope>NUCLEOTIDE SEQUENCE</scope>
</reference>
<feature type="modified residue" description="3-oxoalanine (Cys)" evidence="3">
    <location>
        <position position="74"/>
    </location>
</feature>
<dbReference type="CDD" id="cd16147">
    <property type="entry name" value="G6S"/>
    <property type="match status" value="1"/>
</dbReference>
<organism evidence="6">
    <name type="scientific">Clastoptera arizonana</name>
    <name type="common">Arizona spittle bug</name>
    <dbReference type="NCBI Taxonomy" id="38151"/>
    <lineage>
        <taxon>Eukaryota</taxon>
        <taxon>Metazoa</taxon>
        <taxon>Ecdysozoa</taxon>
        <taxon>Arthropoda</taxon>
        <taxon>Hexapoda</taxon>
        <taxon>Insecta</taxon>
        <taxon>Pterygota</taxon>
        <taxon>Neoptera</taxon>
        <taxon>Paraneoptera</taxon>
        <taxon>Hemiptera</taxon>
        <taxon>Auchenorrhyncha</taxon>
        <taxon>Cercopoidea</taxon>
        <taxon>Clastopteridae</taxon>
        <taxon>Clastoptera</taxon>
    </lineage>
</organism>
<evidence type="ECO:0000256" key="3">
    <source>
        <dbReference type="PIRSR" id="PIRSR036666-50"/>
    </source>
</evidence>
<dbReference type="InterPro" id="IPR017850">
    <property type="entry name" value="Alkaline_phosphatase_core_sf"/>
</dbReference>
<name>A0A1B6CPK4_9HEMI</name>
<dbReference type="GO" id="GO:0008449">
    <property type="term" value="F:N-acetylglucosamine-6-sulfatase activity"/>
    <property type="evidence" value="ECO:0007669"/>
    <property type="project" value="InterPro"/>
</dbReference>
<dbReference type="Pfam" id="PF00884">
    <property type="entry name" value="Sulfatase"/>
    <property type="match status" value="1"/>
</dbReference>
<evidence type="ECO:0000259" key="5">
    <source>
        <dbReference type="Pfam" id="PF00884"/>
    </source>
</evidence>
<dbReference type="PIRSF" id="PIRSF036666">
    <property type="entry name" value="G6S"/>
    <property type="match status" value="1"/>
</dbReference>
<dbReference type="PANTHER" id="PTHR43108">
    <property type="entry name" value="N-ACETYLGLUCOSAMINE-6-SULFATASE FAMILY MEMBER"/>
    <property type="match status" value="1"/>
</dbReference>
<dbReference type="GO" id="GO:0005539">
    <property type="term" value="F:glycosaminoglycan binding"/>
    <property type="evidence" value="ECO:0007669"/>
    <property type="project" value="TreeGrafter"/>
</dbReference>
<dbReference type="PANTHER" id="PTHR43108:SF8">
    <property type="entry name" value="SD21168P"/>
    <property type="match status" value="1"/>
</dbReference>
<comment type="cofactor">
    <cofactor evidence="1">
        <name>Ca(2+)</name>
        <dbReference type="ChEBI" id="CHEBI:29108"/>
    </cofactor>
</comment>
<feature type="domain" description="Sulfatase N-terminal" evidence="5">
    <location>
        <begin position="30"/>
        <end position="365"/>
    </location>
</feature>
<feature type="signal peptide" evidence="4">
    <location>
        <begin position="1"/>
        <end position="23"/>
    </location>
</feature>
<accession>A0A1B6CPK4</accession>
<dbReference type="GO" id="GO:0030203">
    <property type="term" value="P:glycosaminoglycan metabolic process"/>
    <property type="evidence" value="ECO:0007669"/>
    <property type="project" value="InterPro"/>
</dbReference>
<feature type="chain" id="PRO_5008580664" description="Sulfatase N-terminal domain-containing protein" evidence="4">
    <location>
        <begin position="24"/>
        <end position="511"/>
    </location>
</feature>
<comment type="PTM">
    <text evidence="3">The conversion to 3-oxoalanine (also known as C-formylglycine, FGly), of a serine or cysteine residue in prokaryotes and of a cysteine residue in eukaryotes, is critical for catalytic activity.</text>
</comment>
<evidence type="ECO:0000256" key="1">
    <source>
        <dbReference type="ARBA" id="ARBA00001913"/>
    </source>
</evidence>
<keyword evidence="4" id="KW-0732">Signal</keyword>
<dbReference type="InterPro" id="IPR000917">
    <property type="entry name" value="Sulfatase_N"/>
</dbReference>
<dbReference type="InterPro" id="IPR012251">
    <property type="entry name" value="GlcNAc_6-SO4ase"/>
</dbReference>
<proteinExistence type="inferred from homology"/>